<evidence type="ECO:0000256" key="2">
    <source>
        <dbReference type="SAM" id="MobiDB-lite"/>
    </source>
</evidence>
<dbReference type="InterPro" id="IPR007736">
    <property type="entry name" value="Caleosin-related"/>
</dbReference>
<reference evidence="3" key="1">
    <citation type="journal article" date="2020" name="Stud. Mycol.">
        <title>101 Dothideomycetes genomes: a test case for predicting lifestyles and emergence of pathogens.</title>
        <authorList>
            <person name="Haridas S."/>
            <person name="Albert R."/>
            <person name="Binder M."/>
            <person name="Bloem J."/>
            <person name="Labutti K."/>
            <person name="Salamov A."/>
            <person name="Andreopoulos B."/>
            <person name="Baker S."/>
            <person name="Barry K."/>
            <person name="Bills G."/>
            <person name="Bluhm B."/>
            <person name="Cannon C."/>
            <person name="Castanera R."/>
            <person name="Culley D."/>
            <person name="Daum C."/>
            <person name="Ezra D."/>
            <person name="Gonzalez J."/>
            <person name="Henrissat B."/>
            <person name="Kuo A."/>
            <person name="Liang C."/>
            <person name="Lipzen A."/>
            <person name="Lutzoni F."/>
            <person name="Magnuson J."/>
            <person name="Mondo S."/>
            <person name="Nolan M."/>
            <person name="Ohm R."/>
            <person name="Pangilinan J."/>
            <person name="Park H.-J."/>
            <person name="Ramirez L."/>
            <person name="Alfaro M."/>
            <person name="Sun H."/>
            <person name="Tritt A."/>
            <person name="Yoshinaga Y."/>
            <person name="Zwiers L.-H."/>
            <person name="Turgeon B."/>
            <person name="Goodwin S."/>
            <person name="Spatafora J."/>
            <person name="Crous P."/>
            <person name="Grigoriev I."/>
        </authorList>
    </citation>
    <scope>NUCLEOTIDE SEQUENCE</scope>
    <source>
        <strain evidence="3">CBS 113979</strain>
    </source>
</reference>
<gene>
    <name evidence="3" type="ORF">K402DRAFT_397458</name>
</gene>
<comment type="similarity">
    <text evidence="1">Belongs to the caleosin family.</text>
</comment>
<dbReference type="EMBL" id="ML977183">
    <property type="protein sequence ID" value="KAF1982550.1"/>
    <property type="molecule type" value="Genomic_DNA"/>
</dbReference>
<dbReference type="GO" id="GO:0005509">
    <property type="term" value="F:calcium ion binding"/>
    <property type="evidence" value="ECO:0007669"/>
    <property type="project" value="TreeGrafter"/>
</dbReference>
<sequence>MPEIASFAAVTAGEAKPENIPKGHVIHANKDGVGLAQTDGVAPTDDSVKPYKTALPNVPVTVERRPFVPQEDEKLVDAGTARVNIAATKEEPNGTHENNWAERHENQTVVQQHTAYWDADGDGIIWPLDTYRGCRRWGWNPILSLIAMALINLNLSYPTSPSILPDPFFRIHIARMHKNKHGSDSMTFDNEGRFRPQNFEDLFAKYDDGNKGGLDMWDLLRAWRGQMFVWDFFGWSAAFFEWLATYLLIWPEDGVLRKEDVRRIFDGSIFEWKAHEYERKKTAKGSKSAKGKMNGKNGQKNR</sequence>
<dbReference type="Pfam" id="PF05042">
    <property type="entry name" value="Caleosin"/>
    <property type="match status" value="1"/>
</dbReference>
<evidence type="ECO:0000313" key="4">
    <source>
        <dbReference type="Proteomes" id="UP000800041"/>
    </source>
</evidence>
<keyword evidence="4" id="KW-1185">Reference proteome</keyword>
<evidence type="ECO:0000313" key="3">
    <source>
        <dbReference type="EMBL" id="KAF1982550.1"/>
    </source>
</evidence>
<organism evidence="3 4">
    <name type="scientific">Aulographum hederae CBS 113979</name>
    <dbReference type="NCBI Taxonomy" id="1176131"/>
    <lineage>
        <taxon>Eukaryota</taxon>
        <taxon>Fungi</taxon>
        <taxon>Dikarya</taxon>
        <taxon>Ascomycota</taxon>
        <taxon>Pezizomycotina</taxon>
        <taxon>Dothideomycetes</taxon>
        <taxon>Pleosporomycetidae</taxon>
        <taxon>Aulographales</taxon>
        <taxon>Aulographaceae</taxon>
    </lineage>
</organism>
<evidence type="ECO:0000256" key="1">
    <source>
        <dbReference type="ARBA" id="ARBA00006765"/>
    </source>
</evidence>
<feature type="compositionally biased region" description="Basic residues" evidence="2">
    <location>
        <begin position="281"/>
        <end position="290"/>
    </location>
</feature>
<feature type="compositionally biased region" description="Low complexity" evidence="2">
    <location>
        <begin position="291"/>
        <end position="302"/>
    </location>
</feature>
<dbReference type="Proteomes" id="UP000800041">
    <property type="component" value="Unassembled WGS sequence"/>
</dbReference>
<dbReference type="OrthoDB" id="640742at2759"/>
<dbReference type="PANTHER" id="PTHR31495">
    <property type="entry name" value="PEROXYGENASE 3-RELATED"/>
    <property type="match status" value="1"/>
</dbReference>
<proteinExistence type="inferred from homology"/>
<feature type="region of interest" description="Disordered" evidence="2">
    <location>
        <begin position="279"/>
        <end position="302"/>
    </location>
</feature>
<dbReference type="GO" id="GO:0004497">
    <property type="term" value="F:monooxygenase activity"/>
    <property type="evidence" value="ECO:0007669"/>
    <property type="project" value="TreeGrafter"/>
</dbReference>
<name>A0A6G1GP14_9PEZI</name>
<dbReference type="AlphaFoldDB" id="A0A6G1GP14"/>
<dbReference type="PANTHER" id="PTHR31495:SF0">
    <property type="entry name" value="BINDING PROTEIN CALEOSIN, PUTATIVE (AFU_ORTHOLOGUE AFUA_5G13750)-RELATED"/>
    <property type="match status" value="1"/>
</dbReference>
<protein>
    <submittedName>
        <fullName evidence="3">Caleosin-domain-containing protein</fullName>
    </submittedName>
</protein>
<accession>A0A6G1GP14</accession>